<dbReference type="GO" id="GO:0000146">
    <property type="term" value="F:microfilament motor activity"/>
    <property type="evidence" value="ECO:0007669"/>
    <property type="project" value="TreeGrafter"/>
</dbReference>
<organism evidence="8 9">
    <name type="scientific">Coptis chinensis</name>
    <dbReference type="NCBI Taxonomy" id="261450"/>
    <lineage>
        <taxon>Eukaryota</taxon>
        <taxon>Viridiplantae</taxon>
        <taxon>Streptophyta</taxon>
        <taxon>Embryophyta</taxon>
        <taxon>Tracheophyta</taxon>
        <taxon>Spermatophyta</taxon>
        <taxon>Magnoliopsida</taxon>
        <taxon>Ranunculales</taxon>
        <taxon>Ranunculaceae</taxon>
        <taxon>Coptidoideae</taxon>
        <taxon>Coptis</taxon>
    </lineage>
</organism>
<keyword evidence="3 6" id="KW-0518">Myosin</keyword>
<dbReference type="AlphaFoldDB" id="A0A835HC94"/>
<dbReference type="PANTHER" id="PTHR13140">
    <property type="entry name" value="MYOSIN"/>
    <property type="match status" value="1"/>
</dbReference>
<dbReference type="GO" id="GO:0051015">
    <property type="term" value="F:actin filament binding"/>
    <property type="evidence" value="ECO:0007669"/>
    <property type="project" value="TreeGrafter"/>
</dbReference>
<dbReference type="PANTHER" id="PTHR13140:SF792">
    <property type="entry name" value="MYOSIN-9"/>
    <property type="match status" value="1"/>
</dbReference>
<dbReference type="PROSITE" id="PS51456">
    <property type="entry name" value="MYOSIN_MOTOR"/>
    <property type="match status" value="1"/>
</dbReference>
<evidence type="ECO:0000256" key="1">
    <source>
        <dbReference type="ARBA" id="ARBA00022741"/>
    </source>
</evidence>
<evidence type="ECO:0000313" key="8">
    <source>
        <dbReference type="EMBL" id="KAF9595607.1"/>
    </source>
</evidence>
<accession>A0A835HC94</accession>
<evidence type="ECO:0000256" key="4">
    <source>
        <dbReference type="ARBA" id="ARBA00023175"/>
    </source>
</evidence>
<dbReference type="EMBL" id="JADFTS010000007">
    <property type="protein sequence ID" value="KAF9595607.1"/>
    <property type="molecule type" value="Genomic_DNA"/>
</dbReference>
<dbReference type="GO" id="GO:0016020">
    <property type="term" value="C:membrane"/>
    <property type="evidence" value="ECO:0007669"/>
    <property type="project" value="TreeGrafter"/>
</dbReference>
<dbReference type="Gene3D" id="1.10.10.820">
    <property type="match status" value="1"/>
</dbReference>
<dbReference type="Gene3D" id="1.20.58.530">
    <property type="match status" value="1"/>
</dbReference>
<dbReference type="SMART" id="SM00242">
    <property type="entry name" value="MYSc"/>
    <property type="match status" value="1"/>
</dbReference>
<comment type="caution">
    <text evidence="6">Lacks conserved residue(s) required for the propagation of feature annotation.</text>
</comment>
<keyword evidence="1" id="KW-0547">Nucleotide-binding</keyword>
<keyword evidence="2" id="KW-0067">ATP-binding</keyword>
<protein>
    <recommendedName>
        <fullName evidence="7">Myosin motor domain-containing protein</fullName>
    </recommendedName>
</protein>
<dbReference type="GO" id="GO:0005737">
    <property type="term" value="C:cytoplasm"/>
    <property type="evidence" value="ECO:0007669"/>
    <property type="project" value="TreeGrafter"/>
</dbReference>
<dbReference type="InterPro" id="IPR001609">
    <property type="entry name" value="Myosin_head_motor_dom-like"/>
</dbReference>
<dbReference type="Gene3D" id="1.20.120.720">
    <property type="entry name" value="Myosin VI head, motor domain, U50 subdomain"/>
    <property type="match status" value="1"/>
</dbReference>
<gene>
    <name evidence="8" type="ORF">IFM89_001356</name>
</gene>
<evidence type="ECO:0000256" key="6">
    <source>
        <dbReference type="PROSITE-ProRule" id="PRU00782"/>
    </source>
</evidence>
<keyword evidence="4" id="KW-0505">Motor protein</keyword>
<comment type="caution">
    <text evidence="8">The sequence shown here is derived from an EMBL/GenBank/DDBJ whole genome shotgun (WGS) entry which is preliminary data.</text>
</comment>
<dbReference type="GO" id="GO:0016459">
    <property type="term" value="C:myosin complex"/>
    <property type="evidence" value="ECO:0007669"/>
    <property type="project" value="UniProtKB-KW"/>
</dbReference>
<proteinExistence type="inferred from homology"/>
<evidence type="ECO:0000256" key="2">
    <source>
        <dbReference type="ARBA" id="ARBA00022840"/>
    </source>
</evidence>
<dbReference type="GO" id="GO:0007015">
    <property type="term" value="P:actin filament organization"/>
    <property type="evidence" value="ECO:0007669"/>
    <property type="project" value="TreeGrafter"/>
</dbReference>
<evidence type="ECO:0000313" key="9">
    <source>
        <dbReference type="Proteomes" id="UP000631114"/>
    </source>
</evidence>
<dbReference type="GO" id="GO:0030048">
    <property type="term" value="P:actin filament-based movement"/>
    <property type="evidence" value="ECO:0007669"/>
    <property type="project" value="UniProtKB-ARBA"/>
</dbReference>
<comment type="similarity">
    <text evidence="6">Belongs to the TRAFAC class myosin-kinesin ATPase superfamily. Myosin family.</text>
</comment>
<dbReference type="SUPFAM" id="SSF52540">
    <property type="entry name" value="P-loop containing nucleoside triphosphate hydrolases"/>
    <property type="match status" value="1"/>
</dbReference>
<evidence type="ECO:0000256" key="5">
    <source>
        <dbReference type="ARBA" id="ARBA00023203"/>
    </source>
</evidence>
<dbReference type="InterPro" id="IPR027417">
    <property type="entry name" value="P-loop_NTPase"/>
</dbReference>
<reference evidence="8 9" key="1">
    <citation type="submission" date="2020-10" db="EMBL/GenBank/DDBJ databases">
        <title>The Coptis chinensis genome and diversification of protoberbering-type alkaloids.</title>
        <authorList>
            <person name="Wang B."/>
            <person name="Shu S."/>
            <person name="Song C."/>
            <person name="Liu Y."/>
        </authorList>
    </citation>
    <scope>NUCLEOTIDE SEQUENCE [LARGE SCALE GENOMIC DNA]</scope>
    <source>
        <strain evidence="8">HL-2020</strain>
        <tissue evidence="8">Leaf</tissue>
    </source>
</reference>
<keyword evidence="9" id="KW-1185">Reference proteome</keyword>
<dbReference type="Pfam" id="PF00063">
    <property type="entry name" value="Myosin_head"/>
    <property type="match status" value="1"/>
</dbReference>
<evidence type="ECO:0000259" key="7">
    <source>
        <dbReference type="PROSITE" id="PS51456"/>
    </source>
</evidence>
<dbReference type="OrthoDB" id="1303476at2759"/>
<feature type="domain" description="Myosin motor" evidence="7">
    <location>
        <begin position="1"/>
        <end position="273"/>
    </location>
</feature>
<dbReference type="Proteomes" id="UP000631114">
    <property type="component" value="Unassembled WGS sequence"/>
</dbReference>
<evidence type="ECO:0000256" key="3">
    <source>
        <dbReference type="ARBA" id="ARBA00023123"/>
    </source>
</evidence>
<sequence length="273" mass="31381">MLDNIAHGAAIRTYLLERSRVCQIFDPERNCHCFYLLCAAPPQEIEKYKLGNPQSFHYLNQSNCYELVGVSDAHEYLASRRAVDIVGIIEAEQDSIFKVVPVILHLGNIKFDKGEESDSSILKDETSSFHLHMTTELLMCDPQALEDALCKRVMITPEEVIKRSLDPLGAIVSRDGLAKTIYSHLFDWLVAKINMYIGQDPNSNAHIGVLDIYGFESFETNSFEQFCINFTNEKLQQYFNQHVFKMEQEEYTKEEVDWSYTSNMLIIFVIPTI</sequence>
<dbReference type="GO" id="GO:0005524">
    <property type="term" value="F:ATP binding"/>
    <property type="evidence" value="ECO:0007669"/>
    <property type="project" value="UniProtKB-KW"/>
</dbReference>
<dbReference type="FunFam" id="1.10.10.820:FF:000001">
    <property type="entry name" value="Myosin heavy chain"/>
    <property type="match status" value="1"/>
</dbReference>
<keyword evidence="5 6" id="KW-0009">Actin-binding</keyword>
<name>A0A835HC94_9MAGN</name>